<evidence type="ECO:0000313" key="1">
    <source>
        <dbReference type="EMBL" id="EPR67048.1"/>
    </source>
</evidence>
<sequence length="55" mass="6759">MYLKERQVIFISVAFTQVTLSHLNQPLFLDRFPFKQLNLLFTFHGWINFWNFLTH</sequence>
<gene>
    <name evidence="1" type="ORF">ADICYQ_3918</name>
</gene>
<reference evidence="1 2" key="1">
    <citation type="journal article" date="2013" name="Genome Announc.">
        <title>Draft Genome Sequence of Cyclobacterium qasimii Strain M12-11BT, Isolated from Arctic Marine Sediment.</title>
        <authorList>
            <person name="Shivaji S."/>
            <person name="Ara S."/>
            <person name="Singh A."/>
            <person name="Kumar Pinnaka A."/>
        </authorList>
    </citation>
    <scope>NUCLEOTIDE SEQUENCE [LARGE SCALE GENOMIC DNA]</scope>
    <source>
        <strain evidence="1 2">M12-11B</strain>
    </source>
</reference>
<name>S7WSG2_9BACT</name>
<organism evidence="1 2">
    <name type="scientific">Cyclobacterium qasimii M12-11B</name>
    <dbReference type="NCBI Taxonomy" id="641524"/>
    <lineage>
        <taxon>Bacteria</taxon>
        <taxon>Pseudomonadati</taxon>
        <taxon>Bacteroidota</taxon>
        <taxon>Cytophagia</taxon>
        <taxon>Cytophagales</taxon>
        <taxon>Cyclobacteriaceae</taxon>
        <taxon>Cyclobacterium</taxon>
    </lineage>
</organism>
<proteinExistence type="predicted"/>
<protein>
    <submittedName>
        <fullName evidence="1">Uncharacterized protein</fullName>
    </submittedName>
</protein>
<evidence type="ECO:0000313" key="2">
    <source>
        <dbReference type="Proteomes" id="UP000014974"/>
    </source>
</evidence>
<dbReference type="Proteomes" id="UP000014974">
    <property type="component" value="Unassembled WGS sequence"/>
</dbReference>
<dbReference type="EMBL" id="ATNM01000136">
    <property type="protein sequence ID" value="EPR67048.1"/>
    <property type="molecule type" value="Genomic_DNA"/>
</dbReference>
<accession>S7WSG2</accession>
<dbReference type="STRING" id="641524.ADICYQ_3918"/>
<dbReference type="AlphaFoldDB" id="S7WSG2"/>
<comment type="caution">
    <text evidence="1">The sequence shown here is derived from an EMBL/GenBank/DDBJ whole genome shotgun (WGS) entry which is preliminary data.</text>
</comment>